<dbReference type="EMBL" id="AP014680">
    <property type="protein sequence ID" value="BAP85541.1"/>
    <property type="molecule type" value="Genomic_DNA"/>
</dbReference>
<dbReference type="SUPFAM" id="SSF55846">
    <property type="entry name" value="N-acetylmuramoyl-L-alanine amidase-like"/>
    <property type="match status" value="1"/>
</dbReference>
<dbReference type="Pfam" id="PF01510">
    <property type="entry name" value="Amidase_2"/>
    <property type="match status" value="1"/>
</dbReference>
<dbReference type="SMART" id="SM00287">
    <property type="entry name" value="SH3b"/>
    <property type="match status" value="1"/>
</dbReference>
<evidence type="ECO:0000256" key="1">
    <source>
        <dbReference type="SAM" id="MobiDB-lite"/>
    </source>
</evidence>
<dbReference type="Pfam" id="PF08460">
    <property type="entry name" value="SH3_5"/>
    <property type="match status" value="1"/>
</dbReference>
<dbReference type="InterPro" id="IPR036505">
    <property type="entry name" value="Amidase/PGRP_sf"/>
</dbReference>
<dbReference type="STRING" id="1291742.LOOC260_110020"/>
<dbReference type="InterPro" id="IPR003646">
    <property type="entry name" value="SH3-like_bac-type"/>
</dbReference>
<name>A0A0A1GYI8_9LACO</name>
<dbReference type="AlphaFoldDB" id="A0A0A1GYI8"/>
<dbReference type="Proteomes" id="UP000031620">
    <property type="component" value="Chromosome"/>
</dbReference>
<evidence type="ECO:0000313" key="5">
    <source>
        <dbReference type="Proteomes" id="UP000031620"/>
    </source>
</evidence>
<reference evidence="4 5" key="1">
    <citation type="submission" date="2014-11" db="EMBL/GenBank/DDBJ databases">
        <title>Complete genome sequence and analysis of Lactobacillus hokkaidonensis LOOC260T.</title>
        <authorList>
            <person name="Tanizawa Y."/>
            <person name="Tohno M."/>
            <person name="Kaminuma E."/>
            <person name="Nakamura Y."/>
            <person name="Arita M."/>
        </authorList>
    </citation>
    <scope>NUCLEOTIDE SEQUENCE [LARGE SCALE GENOMIC DNA]</scope>
    <source>
        <strain evidence="4 5">LOOC260</strain>
    </source>
</reference>
<dbReference type="InterPro" id="IPR002502">
    <property type="entry name" value="Amidase_domain"/>
</dbReference>
<feature type="region of interest" description="Disordered" evidence="1">
    <location>
        <begin position="171"/>
        <end position="191"/>
    </location>
</feature>
<feature type="domain" description="N-acetylmuramoyl-L-alanine amidase" evidence="3">
    <location>
        <begin position="12"/>
        <end position="149"/>
    </location>
</feature>
<feature type="domain" description="SH3b" evidence="2">
    <location>
        <begin position="205"/>
        <end position="273"/>
    </location>
</feature>
<evidence type="ECO:0000259" key="2">
    <source>
        <dbReference type="SMART" id="SM00287"/>
    </source>
</evidence>
<dbReference type="GO" id="GO:0009253">
    <property type="term" value="P:peptidoglycan catabolic process"/>
    <property type="evidence" value="ECO:0007669"/>
    <property type="project" value="InterPro"/>
</dbReference>
<accession>A0A0A1GYI8</accession>
<sequence length="282" mass="30065">MAYTIDKSFALASKEGASQKASNKYLILHSTANLGASAKNNASYEKRTWTTAYVHFIAGDGIVYQVGTPGYVAWGAGPKVNGLSPVQIEMEESADVAKQRRIYNTYIELARDYAKKYGIPLTLDTTGNGVKTHNWVSQNLGGTDHSDPYGALKRIGIDKTQLAKDIANGAGSSVATKPATTTSSKPAVSKPAATPSTGIKWIAQTGVFTITDSDGIKLRSGSASVKSPLLAILKKGNTVKYNAYGYAGGYVWIRQPRSNGYGYLPTGNASGNKRTSYWGAFK</sequence>
<proteinExistence type="predicted"/>
<dbReference type="GO" id="GO:0008745">
    <property type="term" value="F:N-acetylmuramoyl-L-alanine amidase activity"/>
    <property type="evidence" value="ECO:0007669"/>
    <property type="project" value="InterPro"/>
</dbReference>
<protein>
    <submittedName>
        <fullName evidence="4">N-acetylmuramoyl-L-alanine amidase</fullName>
    </submittedName>
</protein>
<dbReference type="KEGG" id="lho:LOOC260_110020"/>
<dbReference type="SMART" id="SM00644">
    <property type="entry name" value="Ami_2"/>
    <property type="match status" value="1"/>
</dbReference>
<dbReference type="Gene3D" id="2.30.30.40">
    <property type="entry name" value="SH3 Domains"/>
    <property type="match status" value="1"/>
</dbReference>
<dbReference type="Gene3D" id="3.40.80.10">
    <property type="entry name" value="Peptidoglycan recognition protein-like"/>
    <property type="match status" value="1"/>
</dbReference>
<dbReference type="RefSeq" id="WP_052467301.1">
    <property type="nucleotide sequence ID" value="NZ_AP014680.1"/>
</dbReference>
<feature type="compositionally biased region" description="Polar residues" evidence="1">
    <location>
        <begin position="171"/>
        <end position="186"/>
    </location>
</feature>
<evidence type="ECO:0000313" key="4">
    <source>
        <dbReference type="EMBL" id="BAP85541.1"/>
    </source>
</evidence>
<gene>
    <name evidence="4" type="ORF">LOOC260_110020</name>
</gene>
<dbReference type="CDD" id="cd06583">
    <property type="entry name" value="PGRP"/>
    <property type="match status" value="1"/>
</dbReference>
<dbReference type="HOGENOM" id="CLU_064257_2_0_9"/>
<evidence type="ECO:0000259" key="3">
    <source>
        <dbReference type="SMART" id="SM00644"/>
    </source>
</evidence>
<organism evidence="4 5">
    <name type="scientific">Paucilactobacillus hokkaidonensis JCM 18461</name>
    <dbReference type="NCBI Taxonomy" id="1291742"/>
    <lineage>
        <taxon>Bacteria</taxon>
        <taxon>Bacillati</taxon>
        <taxon>Bacillota</taxon>
        <taxon>Bacilli</taxon>
        <taxon>Lactobacillales</taxon>
        <taxon>Lactobacillaceae</taxon>
        <taxon>Paucilactobacillus</taxon>
    </lineage>
</organism>